<gene>
    <name evidence="2" type="ORF">NJ75_00525</name>
</gene>
<dbReference type="EMBL" id="JRVC01000002">
    <property type="protein sequence ID" value="KHS49092.1"/>
    <property type="molecule type" value="Genomic_DNA"/>
</dbReference>
<dbReference type="RefSeq" id="WP_039331212.1">
    <property type="nucleotide sequence ID" value="NZ_JRVC01000002.1"/>
</dbReference>
<comment type="caution">
    <text evidence="2">The sequence shown here is derived from an EMBL/GenBank/DDBJ whole genome shotgun (WGS) entry which is preliminary data.</text>
</comment>
<name>A0A0B9AEL3_9SPHN</name>
<feature type="transmembrane region" description="Helical" evidence="1">
    <location>
        <begin position="20"/>
        <end position="38"/>
    </location>
</feature>
<accession>A0A0B9AEL3</accession>
<dbReference type="STRING" id="48936.NJ75_00525"/>
<evidence type="ECO:0000313" key="2">
    <source>
        <dbReference type="EMBL" id="KHS49092.1"/>
    </source>
</evidence>
<keyword evidence="1" id="KW-0472">Membrane</keyword>
<feature type="transmembrane region" description="Helical" evidence="1">
    <location>
        <begin position="120"/>
        <end position="145"/>
    </location>
</feature>
<dbReference type="PATRIC" id="fig|48936.3.peg.535"/>
<feature type="transmembrane region" description="Helical" evidence="1">
    <location>
        <begin position="85"/>
        <end position="108"/>
    </location>
</feature>
<feature type="transmembrane region" description="Helical" evidence="1">
    <location>
        <begin position="151"/>
        <end position="172"/>
    </location>
</feature>
<evidence type="ECO:0000313" key="3">
    <source>
        <dbReference type="Proteomes" id="UP000031338"/>
    </source>
</evidence>
<reference evidence="2 3" key="1">
    <citation type="submission" date="2014-10" db="EMBL/GenBank/DDBJ databases">
        <title>Draft genome sequence of Novosphingobium subterraneum DSM 12447.</title>
        <authorList>
            <person name="Gan H.M."/>
            <person name="Gan H.Y."/>
            <person name="Savka M.A."/>
        </authorList>
    </citation>
    <scope>NUCLEOTIDE SEQUENCE [LARGE SCALE GENOMIC DNA]</scope>
    <source>
        <strain evidence="2 3">DSM 12447</strain>
    </source>
</reference>
<dbReference type="Proteomes" id="UP000031338">
    <property type="component" value="Unassembled WGS sequence"/>
</dbReference>
<keyword evidence="3" id="KW-1185">Reference proteome</keyword>
<proteinExistence type="predicted"/>
<sequence>MLGPLRGTPEEIARKRINREPWPVLAIGLPWATIMLASMASFSPVIASAPVMPPFAYMMLLAWRMMRPGMLPLWAGLPLGLFDDLYSGMPFGSGIVLWSATMLVMELIDEKFLWRGFVQDWLAASTLIAAYLFLTSTLAGLAVAYPLPTVIVPQLLISVVLYPVNTRLVALLDRIRLLPLKRI</sequence>
<protein>
    <submittedName>
        <fullName evidence="2">Rod shape-determining protein MreD</fullName>
    </submittedName>
</protein>
<keyword evidence="1" id="KW-1133">Transmembrane helix</keyword>
<dbReference type="AlphaFoldDB" id="A0A0B9AEL3"/>
<keyword evidence="1" id="KW-0812">Transmembrane</keyword>
<organism evidence="2 3">
    <name type="scientific">Novosphingobium subterraneum</name>
    <dbReference type="NCBI Taxonomy" id="48936"/>
    <lineage>
        <taxon>Bacteria</taxon>
        <taxon>Pseudomonadati</taxon>
        <taxon>Pseudomonadota</taxon>
        <taxon>Alphaproteobacteria</taxon>
        <taxon>Sphingomonadales</taxon>
        <taxon>Sphingomonadaceae</taxon>
        <taxon>Novosphingobium</taxon>
    </lineage>
</organism>
<evidence type="ECO:0000256" key="1">
    <source>
        <dbReference type="SAM" id="Phobius"/>
    </source>
</evidence>